<dbReference type="EMBL" id="MNCJ02000332">
    <property type="protein sequence ID" value="KAF5756252.1"/>
    <property type="molecule type" value="Genomic_DNA"/>
</dbReference>
<protein>
    <submittedName>
        <fullName evidence="1">Uncharacterized protein</fullName>
    </submittedName>
</protein>
<reference evidence="1" key="2">
    <citation type="submission" date="2020-06" db="EMBL/GenBank/DDBJ databases">
        <title>Helianthus annuus Genome sequencing and assembly Release 2.</title>
        <authorList>
            <person name="Gouzy J."/>
            <person name="Langlade N."/>
            <person name="Munos S."/>
        </authorList>
    </citation>
    <scope>NUCLEOTIDE SEQUENCE</scope>
    <source>
        <tissue evidence="1">Leaves</tissue>
    </source>
</reference>
<name>A0A9K3GUI6_HELAN</name>
<accession>A0A9K3GUI6</accession>
<dbReference type="Proteomes" id="UP000215914">
    <property type="component" value="Unassembled WGS sequence"/>
</dbReference>
<keyword evidence="2" id="KW-1185">Reference proteome</keyword>
<comment type="caution">
    <text evidence="1">The sequence shown here is derived from an EMBL/GenBank/DDBJ whole genome shotgun (WGS) entry which is preliminary data.</text>
</comment>
<dbReference type="Gramene" id="mRNA:HanXRQr2_Chr17g0812441">
    <property type="protein sequence ID" value="mRNA:HanXRQr2_Chr17g0812441"/>
    <property type="gene ID" value="HanXRQr2_Chr17g0812441"/>
</dbReference>
<proteinExistence type="predicted"/>
<dbReference type="AlphaFoldDB" id="A0A9K3GUI6"/>
<evidence type="ECO:0000313" key="2">
    <source>
        <dbReference type="Proteomes" id="UP000215914"/>
    </source>
</evidence>
<reference evidence="1" key="1">
    <citation type="journal article" date="2017" name="Nature">
        <title>The sunflower genome provides insights into oil metabolism, flowering and Asterid evolution.</title>
        <authorList>
            <person name="Badouin H."/>
            <person name="Gouzy J."/>
            <person name="Grassa C.J."/>
            <person name="Murat F."/>
            <person name="Staton S.E."/>
            <person name="Cottret L."/>
            <person name="Lelandais-Briere C."/>
            <person name="Owens G.L."/>
            <person name="Carrere S."/>
            <person name="Mayjonade B."/>
            <person name="Legrand L."/>
            <person name="Gill N."/>
            <person name="Kane N.C."/>
            <person name="Bowers J.E."/>
            <person name="Hubner S."/>
            <person name="Bellec A."/>
            <person name="Berard A."/>
            <person name="Berges H."/>
            <person name="Blanchet N."/>
            <person name="Boniface M.C."/>
            <person name="Brunel D."/>
            <person name="Catrice O."/>
            <person name="Chaidir N."/>
            <person name="Claudel C."/>
            <person name="Donnadieu C."/>
            <person name="Faraut T."/>
            <person name="Fievet G."/>
            <person name="Helmstetter N."/>
            <person name="King M."/>
            <person name="Knapp S.J."/>
            <person name="Lai Z."/>
            <person name="Le Paslier M.C."/>
            <person name="Lippi Y."/>
            <person name="Lorenzon L."/>
            <person name="Mandel J.R."/>
            <person name="Marage G."/>
            <person name="Marchand G."/>
            <person name="Marquand E."/>
            <person name="Bret-Mestries E."/>
            <person name="Morien E."/>
            <person name="Nambeesan S."/>
            <person name="Nguyen T."/>
            <person name="Pegot-Espagnet P."/>
            <person name="Pouilly N."/>
            <person name="Raftis F."/>
            <person name="Sallet E."/>
            <person name="Schiex T."/>
            <person name="Thomas J."/>
            <person name="Vandecasteele C."/>
            <person name="Vares D."/>
            <person name="Vear F."/>
            <person name="Vautrin S."/>
            <person name="Crespi M."/>
            <person name="Mangin B."/>
            <person name="Burke J.M."/>
            <person name="Salse J."/>
            <person name="Munos S."/>
            <person name="Vincourt P."/>
            <person name="Rieseberg L.H."/>
            <person name="Langlade N.B."/>
        </authorList>
    </citation>
    <scope>NUCLEOTIDE SEQUENCE</scope>
    <source>
        <tissue evidence="1">Leaves</tissue>
    </source>
</reference>
<evidence type="ECO:0000313" key="1">
    <source>
        <dbReference type="EMBL" id="KAF5756252.1"/>
    </source>
</evidence>
<sequence>MIFKSKIKWVAIGGLALSFVSLLVHMFLANTSAELVQYNVMTGFVEDLNINAAGKQGVASRKLWKKVKSLEALQPYANPRNKYPGNDRSFERDLPQKSNLASGICDLVTISRLLNATLVIPEIQESTNSKGIGYILYIIYKPKLKNTIFLYILSLL</sequence>
<organism evidence="1 2">
    <name type="scientific">Helianthus annuus</name>
    <name type="common">Common sunflower</name>
    <dbReference type="NCBI Taxonomy" id="4232"/>
    <lineage>
        <taxon>Eukaryota</taxon>
        <taxon>Viridiplantae</taxon>
        <taxon>Streptophyta</taxon>
        <taxon>Embryophyta</taxon>
        <taxon>Tracheophyta</taxon>
        <taxon>Spermatophyta</taxon>
        <taxon>Magnoliopsida</taxon>
        <taxon>eudicotyledons</taxon>
        <taxon>Gunneridae</taxon>
        <taxon>Pentapetalae</taxon>
        <taxon>asterids</taxon>
        <taxon>campanulids</taxon>
        <taxon>Asterales</taxon>
        <taxon>Asteraceae</taxon>
        <taxon>Asteroideae</taxon>
        <taxon>Heliantheae alliance</taxon>
        <taxon>Heliantheae</taxon>
        <taxon>Helianthus</taxon>
    </lineage>
</organism>
<gene>
    <name evidence="1" type="ORF">HanXRQr2_Chr17g0812441</name>
</gene>